<evidence type="ECO:0000313" key="3">
    <source>
        <dbReference type="Proteomes" id="UP000799750"/>
    </source>
</evidence>
<evidence type="ECO:0000256" key="1">
    <source>
        <dbReference type="SAM" id="MobiDB-lite"/>
    </source>
</evidence>
<name>A0A6A6QXR8_9PEZI</name>
<dbReference type="PANTHER" id="PTHR37540:SF5">
    <property type="entry name" value="TRANSCRIPTION FACTOR DOMAIN-CONTAINING PROTEIN"/>
    <property type="match status" value="1"/>
</dbReference>
<dbReference type="AlphaFoldDB" id="A0A6A6QXR8"/>
<feature type="compositionally biased region" description="Basic and acidic residues" evidence="1">
    <location>
        <begin position="462"/>
        <end position="476"/>
    </location>
</feature>
<dbReference type="Pfam" id="PF11951">
    <property type="entry name" value="Fungal_trans_2"/>
    <property type="match status" value="1"/>
</dbReference>
<dbReference type="EMBL" id="MU004188">
    <property type="protein sequence ID" value="KAF2495857.1"/>
    <property type="molecule type" value="Genomic_DNA"/>
</dbReference>
<feature type="region of interest" description="Disordered" evidence="1">
    <location>
        <begin position="462"/>
        <end position="481"/>
    </location>
</feature>
<gene>
    <name evidence="2" type="ORF">BU16DRAFT_358919</name>
</gene>
<keyword evidence="3" id="KW-1185">Reference proteome</keyword>
<dbReference type="InterPro" id="IPR021858">
    <property type="entry name" value="Fun_TF"/>
</dbReference>
<dbReference type="OrthoDB" id="4159781at2759"/>
<evidence type="ECO:0000313" key="2">
    <source>
        <dbReference type="EMBL" id="KAF2495857.1"/>
    </source>
</evidence>
<protein>
    <recommendedName>
        <fullName evidence="4">Transcription factor domain-containing protein</fullName>
    </recommendedName>
</protein>
<sequence length="495" mass="53961">MGQIWIPAITYRRDAFLSTLCIASAHLDASRYRLTESVESVALRQEVINLINRSLLNPNSRIDDSTIIAVVQLIYSEVIAGNNAMLAFHEKGIETMVRQRGGLERLGVQGALATIILSISFQSAILREAQPSTLYLRYSSRVSYPDIVSGRKIPESPLFCPRPDFETLEVNDLCKPHTLSLLKDVRNMTDLYLDTASSLTTTEGRRKEETLKAYLKKFIQLPSASELRGHNPEFGDMIYESIRIASLIQATAIVKRVKLSEAVTIAEELLKKDRGHKAVKASKRASTSASGNTSPFTISASTTTTAISAATAAYTPTSAPAVAYPYAGNDFFFPLPSPSTPSVHSTASTPFGTLYSPREPQPAHASLLTALHHAILRTPHQTVWSDLAGVLFWVGLVGGAAARPTTPQESIEQKATRKWLTALTVRCSIVMAFEHGGAVVGALRRLLRVTERVGSGFGEVVGDRDGEREGQREMGKGRAKRRRVDEGVAGIATGW</sequence>
<evidence type="ECO:0008006" key="4">
    <source>
        <dbReference type="Google" id="ProtNLM"/>
    </source>
</evidence>
<proteinExistence type="predicted"/>
<organism evidence="2 3">
    <name type="scientific">Lophium mytilinum</name>
    <dbReference type="NCBI Taxonomy" id="390894"/>
    <lineage>
        <taxon>Eukaryota</taxon>
        <taxon>Fungi</taxon>
        <taxon>Dikarya</taxon>
        <taxon>Ascomycota</taxon>
        <taxon>Pezizomycotina</taxon>
        <taxon>Dothideomycetes</taxon>
        <taxon>Pleosporomycetidae</taxon>
        <taxon>Mytilinidiales</taxon>
        <taxon>Mytilinidiaceae</taxon>
        <taxon>Lophium</taxon>
    </lineage>
</organism>
<reference evidence="2" key="1">
    <citation type="journal article" date="2020" name="Stud. Mycol.">
        <title>101 Dothideomycetes genomes: a test case for predicting lifestyles and emergence of pathogens.</title>
        <authorList>
            <person name="Haridas S."/>
            <person name="Albert R."/>
            <person name="Binder M."/>
            <person name="Bloem J."/>
            <person name="Labutti K."/>
            <person name="Salamov A."/>
            <person name="Andreopoulos B."/>
            <person name="Baker S."/>
            <person name="Barry K."/>
            <person name="Bills G."/>
            <person name="Bluhm B."/>
            <person name="Cannon C."/>
            <person name="Castanera R."/>
            <person name="Culley D."/>
            <person name="Daum C."/>
            <person name="Ezra D."/>
            <person name="Gonzalez J."/>
            <person name="Henrissat B."/>
            <person name="Kuo A."/>
            <person name="Liang C."/>
            <person name="Lipzen A."/>
            <person name="Lutzoni F."/>
            <person name="Magnuson J."/>
            <person name="Mondo S."/>
            <person name="Nolan M."/>
            <person name="Ohm R."/>
            <person name="Pangilinan J."/>
            <person name="Park H.-J."/>
            <person name="Ramirez L."/>
            <person name="Alfaro M."/>
            <person name="Sun H."/>
            <person name="Tritt A."/>
            <person name="Yoshinaga Y."/>
            <person name="Zwiers L.-H."/>
            <person name="Turgeon B."/>
            <person name="Goodwin S."/>
            <person name="Spatafora J."/>
            <person name="Crous P."/>
            <person name="Grigoriev I."/>
        </authorList>
    </citation>
    <scope>NUCLEOTIDE SEQUENCE</scope>
    <source>
        <strain evidence="2">CBS 269.34</strain>
    </source>
</reference>
<dbReference type="PANTHER" id="PTHR37540">
    <property type="entry name" value="TRANSCRIPTION FACTOR (ACR-2), PUTATIVE-RELATED-RELATED"/>
    <property type="match status" value="1"/>
</dbReference>
<dbReference type="Proteomes" id="UP000799750">
    <property type="component" value="Unassembled WGS sequence"/>
</dbReference>
<accession>A0A6A6QXR8</accession>